<dbReference type="EMBL" id="PGGM01000021">
    <property type="protein sequence ID" value="PSH56494.1"/>
    <property type="molecule type" value="Genomic_DNA"/>
</dbReference>
<dbReference type="InterPro" id="IPR005762">
    <property type="entry name" value="MurD"/>
</dbReference>
<comment type="caution">
    <text evidence="9">The sequence shown here is derived from an EMBL/GenBank/DDBJ whole genome shotgun (WGS) entry which is preliminary data.</text>
</comment>
<keyword evidence="6" id="KW-0067">ATP-binding</keyword>
<evidence type="ECO:0000256" key="5">
    <source>
        <dbReference type="ARBA" id="ARBA00022741"/>
    </source>
</evidence>
<dbReference type="OrthoDB" id="9809796at2"/>
<feature type="domain" description="Mur ligase C-terminal" evidence="7">
    <location>
        <begin position="329"/>
        <end position="456"/>
    </location>
</feature>
<accession>A0A2P7AQJ0</accession>
<dbReference type="GO" id="GO:0008764">
    <property type="term" value="F:UDP-N-acetylmuramoylalanine-D-glutamate ligase activity"/>
    <property type="evidence" value="ECO:0007669"/>
    <property type="project" value="UniProtKB-EC"/>
</dbReference>
<name>A0A2P7AQJ0_9HYPH</name>
<sequence>MPDQSKFGWLETQSVLVDGLSDDALGLADFLLQTARKVSVLASDQHQGEPSRITKLVAAGATLIERDEAKELDFGDADTIFVDLFTSPRSALVEEARKRNLTLSSLAEVIVKSQPDQTIGVTGSAGKTTTTYLISAVLRAAGLSARASTDDRFTPSGPGHAMLASLPSLGDDAWRVVELTSHHLEYVSTSPHIAVVTNLFADHQDWHGSFDAYRDAKKRLLSFQGINDVAVLNYDDLIVRSDFAPIVKGRTVFYSKTDASDADVFVSNGAILVRSAAQGASKLCAVSDLSMPRHHISNALAATAVGIAAGARLESIASALRTFAGLPQRGQVVGNVGSVAIHDDTIALNPKKALSGLEAFAFDDVVVVSGGAMVSPGGEQRVSSDLEKADLQLYCRELGRKAKAVVLYGDGGEVILKMLEKDGQQRLTVEVAPDFEAALTQAVSQADPNGRVLVAPVFYNRPADLKQIIERAVQPQS</sequence>
<dbReference type="GO" id="GO:0005737">
    <property type="term" value="C:cytoplasm"/>
    <property type="evidence" value="ECO:0007669"/>
    <property type="project" value="UniProtKB-SubCell"/>
</dbReference>
<protein>
    <submittedName>
        <fullName evidence="9">Uncharacterized protein</fullName>
    </submittedName>
</protein>
<dbReference type="Gene3D" id="3.40.1190.10">
    <property type="entry name" value="Mur-like, catalytic domain"/>
    <property type="match status" value="1"/>
</dbReference>
<dbReference type="GO" id="GO:0051301">
    <property type="term" value="P:cell division"/>
    <property type="evidence" value="ECO:0007669"/>
    <property type="project" value="InterPro"/>
</dbReference>
<evidence type="ECO:0000256" key="6">
    <source>
        <dbReference type="ARBA" id="ARBA00022840"/>
    </source>
</evidence>
<keyword evidence="10" id="KW-1185">Reference proteome</keyword>
<evidence type="ECO:0000259" key="7">
    <source>
        <dbReference type="Pfam" id="PF02875"/>
    </source>
</evidence>
<evidence type="ECO:0000313" key="10">
    <source>
        <dbReference type="Proteomes" id="UP000241764"/>
    </source>
</evidence>
<evidence type="ECO:0000259" key="8">
    <source>
        <dbReference type="Pfam" id="PF08245"/>
    </source>
</evidence>
<organism evidence="9 10">
    <name type="scientific">Phyllobacterium sophorae</name>
    <dbReference type="NCBI Taxonomy" id="1520277"/>
    <lineage>
        <taxon>Bacteria</taxon>
        <taxon>Pseudomonadati</taxon>
        <taxon>Pseudomonadota</taxon>
        <taxon>Alphaproteobacteria</taxon>
        <taxon>Hyphomicrobiales</taxon>
        <taxon>Phyllobacteriaceae</taxon>
        <taxon>Phyllobacterium</taxon>
    </lineage>
</organism>
<comment type="pathway">
    <text evidence="2">Cell wall biogenesis; peptidoglycan biosynthesis.</text>
</comment>
<reference evidence="10" key="1">
    <citation type="submission" date="2017-11" db="EMBL/GenBank/DDBJ databases">
        <authorList>
            <person name="Kuznetsova I."/>
            <person name="Sazanova A."/>
            <person name="Chirak E."/>
            <person name="Safronova V."/>
            <person name="Willems A."/>
        </authorList>
    </citation>
    <scope>NUCLEOTIDE SEQUENCE [LARGE SCALE GENOMIC DNA]</scope>
    <source>
        <strain evidence="10">CCBAU 03422</strain>
    </source>
</reference>
<evidence type="ECO:0000256" key="1">
    <source>
        <dbReference type="ARBA" id="ARBA00004496"/>
    </source>
</evidence>
<evidence type="ECO:0000313" key="9">
    <source>
        <dbReference type="EMBL" id="PSH56494.1"/>
    </source>
</evidence>
<dbReference type="InterPro" id="IPR013221">
    <property type="entry name" value="Mur_ligase_cen"/>
</dbReference>
<dbReference type="PANTHER" id="PTHR43692">
    <property type="entry name" value="UDP-N-ACETYLMURAMOYLALANINE--D-GLUTAMATE LIGASE"/>
    <property type="match status" value="1"/>
</dbReference>
<dbReference type="Pfam" id="PF08245">
    <property type="entry name" value="Mur_ligase_M"/>
    <property type="match status" value="1"/>
</dbReference>
<dbReference type="RefSeq" id="WP_106667555.1">
    <property type="nucleotide sequence ID" value="NZ_PGGM01000021.1"/>
</dbReference>
<keyword evidence="3" id="KW-0963">Cytoplasm</keyword>
<comment type="subcellular location">
    <subcellularLocation>
        <location evidence="1">Cytoplasm</location>
    </subcellularLocation>
</comment>
<evidence type="ECO:0000256" key="4">
    <source>
        <dbReference type="ARBA" id="ARBA00022598"/>
    </source>
</evidence>
<dbReference type="PANTHER" id="PTHR43692:SF1">
    <property type="entry name" value="UDP-N-ACETYLMURAMOYLALANINE--D-GLUTAMATE LIGASE"/>
    <property type="match status" value="1"/>
</dbReference>
<keyword evidence="4" id="KW-0436">Ligase</keyword>
<dbReference type="GO" id="GO:0005524">
    <property type="term" value="F:ATP binding"/>
    <property type="evidence" value="ECO:0007669"/>
    <property type="project" value="UniProtKB-KW"/>
</dbReference>
<dbReference type="Gene3D" id="3.90.190.20">
    <property type="entry name" value="Mur ligase, C-terminal domain"/>
    <property type="match status" value="1"/>
</dbReference>
<evidence type="ECO:0000256" key="3">
    <source>
        <dbReference type="ARBA" id="ARBA00022490"/>
    </source>
</evidence>
<keyword evidence="5" id="KW-0547">Nucleotide-binding</keyword>
<dbReference type="GO" id="GO:0008360">
    <property type="term" value="P:regulation of cell shape"/>
    <property type="evidence" value="ECO:0007669"/>
    <property type="project" value="InterPro"/>
</dbReference>
<dbReference type="SUPFAM" id="SSF53244">
    <property type="entry name" value="MurD-like peptide ligases, peptide-binding domain"/>
    <property type="match status" value="1"/>
</dbReference>
<dbReference type="InterPro" id="IPR004101">
    <property type="entry name" value="Mur_ligase_C"/>
</dbReference>
<feature type="domain" description="Mur ligase central" evidence="8">
    <location>
        <begin position="121"/>
        <end position="305"/>
    </location>
</feature>
<dbReference type="Pfam" id="PF02875">
    <property type="entry name" value="Mur_ligase_C"/>
    <property type="match status" value="1"/>
</dbReference>
<evidence type="ECO:0000256" key="2">
    <source>
        <dbReference type="ARBA" id="ARBA00004752"/>
    </source>
</evidence>
<dbReference type="Proteomes" id="UP000241764">
    <property type="component" value="Unassembled WGS sequence"/>
</dbReference>
<proteinExistence type="predicted"/>
<dbReference type="SUPFAM" id="SSF53623">
    <property type="entry name" value="MurD-like peptide ligases, catalytic domain"/>
    <property type="match status" value="1"/>
</dbReference>
<dbReference type="AlphaFoldDB" id="A0A2P7AQJ0"/>
<dbReference type="InterPro" id="IPR036615">
    <property type="entry name" value="Mur_ligase_C_dom_sf"/>
</dbReference>
<gene>
    <name evidence="9" type="ORF">CU103_29245</name>
</gene>
<dbReference type="InterPro" id="IPR036565">
    <property type="entry name" value="Mur-like_cat_sf"/>
</dbReference>